<dbReference type="PANTHER" id="PTHR18896">
    <property type="entry name" value="PHOSPHOLIPASE D"/>
    <property type="match status" value="1"/>
</dbReference>
<keyword evidence="6" id="KW-1185">Reference proteome</keyword>
<keyword evidence="2" id="KW-0677">Repeat</keyword>
<dbReference type="PANTHER" id="PTHR18896:SF76">
    <property type="entry name" value="PHOSPHOLIPASE"/>
    <property type="match status" value="1"/>
</dbReference>
<evidence type="ECO:0000256" key="3">
    <source>
        <dbReference type="ARBA" id="ARBA00023098"/>
    </source>
</evidence>
<dbReference type="Proteomes" id="UP000267096">
    <property type="component" value="Unassembled WGS sequence"/>
</dbReference>
<keyword evidence="4" id="KW-1133">Transmembrane helix</keyword>
<feature type="transmembrane region" description="Helical" evidence="4">
    <location>
        <begin position="78"/>
        <end position="98"/>
    </location>
</feature>
<evidence type="ECO:0000313" key="6">
    <source>
        <dbReference type="Proteomes" id="UP000267096"/>
    </source>
</evidence>
<evidence type="ECO:0000313" key="5">
    <source>
        <dbReference type="EMBL" id="VDK21978.1"/>
    </source>
</evidence>
<accession>A0A0M3J874</accession>
<keyword evidence="3" id="KW-0443">Lipid metabolism</keyword>
<evidence type="ECO:0000256" key="1">
    <source>
        <dbReference type="ARBA" id="ARBA00000798"/>
    </source>
</evidence>
<name>A0A0M3J874_ANISI</name>
<keyword evidence="4" id="KW-0472">Membrane</keyword>
<dbReference type="GO" id="GO:0004630">
    <property type="term" value="F:phospholipase D activity"/>
    <property type="evidence" value="ECO:0007669"/>
    <property type="project" value="UniProtKB-EC"/>
</dbReference>
<dbReference type="AlphaFoldDB" id="A0A0M3J874"/>
<evidence type="ECO:0000256" key="4">
    <source>
        <dbReference type="SAM" id="Phobius"/>
    </source>
</evidence>
<organism evidence="7">
    <name type="scientific">Anisakis simplex</name>
    <name type="common">Herring worm</name>
    <dbReference type="NCBI Taxonomy" id="6269"/>
    <lineage>
        <taxon>Eukaryota</taxon>
        <taxon>Metazoa</taxon>
        <taxon>Ecdysozoa</taxon>
        <taxon>Nematoda</taxon>
        <taxon>Chromadorea</taxon>
        <taxon>Rhabditida</taxon>
        <taxon>Spirurina</taxon>
        <taxon>Ascaridomorpha</taxon>
        <taxon>Ascaridoidea</taxon>
        <taxon>Anisakidae</taxon>
        <taxon>Anisakis</taxon>
        <taxon>Anisakis simplex complex</taxon>
    </lineage>
</organism>
<reference evidence="7" key="1">
    <citation type="submission" date="2017-02" db="UniProtKB">
        <authorList>
            <consortium name="WormBaseParasite"/>
        </authorList>
    </citation>
    <scope>IDENTIFICATION</scope>
</reference>
<gene>
    <name evidence="5" type="ORF">ASIM_LOCUS3606</name>
</gene>
<keyword evidence="4" id="KW-0812">Transmembrane</keyword>
<proteinExistence type="predicted"/>
<dbReference type="WBParaSite" id="ASIM_0000377601-mRNA-1">
    <property type="protein sequence ID" value="ASIM_0000377601-mRNA-1"/>
    <property type="gene ID" value="ASIM_0000377601"/>
</dbReference>
<dbReference type="OrthoDB" id="14911at2759"/>
<dbReference type="GO" id="GO:0060627">
    <property type="term" value="P:regulation of vesicle-mediated transport"/>
    <property type="evidence" value="ECO:0007669"/>
    <property type="project" value="TreeGrafter"/>
</dbReference>
<protein>
    <submittedName>
        <fullName evidence="7">Phospholipase D (inferred by orthology to a C. elegans protein)</fullName>
    </submittedName>
</protein>
<comment type="catalytic activity">
    <reaction evidence="1">
        <text>a 1,2-diacyl-sn-glycero-3-phosphocholine + H2O = a 1,2-diacyl-sn-glycero-3-phosphate + choline + H(+)</text>
        <dbReference type="Rhea" id="RHEA:14445"/>
        <dbReference type="ChEBI" id="CHEBI:15354"/>
        <dbReference type="ChEBI" id="CHEBI:15377"/>
        <dbReference type="ChEBI" id="CHEBI:15378"/>
        <dbReference type="ChEBI" id="CHEBI:57643"/>
        <dbReference type="ChEBI" id="CHEBI:58608"/>
        <dbReference type="EC" id="3.1.4.4"/>
    </reaction>
</comment>
<evidence type="ECO:0000256" key="2">
    <source>
        <dbReference type="ARBA" id="ARBA00022737"/>
    </source>
</evidence>
<reference evidence="5 6" key="2">
    <citation type="submission" date="2018-11" db="EMBL/GenBank/DDBJ databases">
        <authorList>
            <consortium name="Pathogen Informatics"/>
        </authorList>
    </citation>
    <scope>NUCLEOTIDE SEQUENCE [LARGE SCALE GENOMIC DNA]</scope>
</reference>
<evidence type="ECO:0000313" key="7">
    <source>
        <dbReference type="WBParaSite" id="ASIM_0000377601-mRNA-1"/>
    </source>
</evidence>
<dbReference type="GO" id="GO:0009395">
    <property type="term" value="P:phospholipid catabolic process"/>
    <property type="evidence" value="ECO:0007669"/>
    <property type="project" value="TreeGrafter"/>
</dbReference>
<dbReference type="InterPro" id="IPR015679">
    <property type="entry name" value="PLipase_D_fam"/>
</dbReference>
<sequence>MNGSGRIWREPHPYGSTFPLRRTQSCQWFVDGRKYMEHAANMMELAQEEIFIADWWLSPEIYLKRPLIEGNRWRLDELLRVCISWIVLLTFLFDPVIIHYY</sequence>
<dbReference type="EMBL" id="UYRR01005717">
    <property type="protein sequence ID" value="VDK21978.1"/>
    <property type="molecule type" value="Genomic_DNA"/>
</dbReference>
<dbReference type="SUPFAM" id="SSF56024">
    <property type="entry name" value="Phospholipase D/nuclease"/>
    <property type="match status" value="1"/>
</dbReference>